<accession>A6TRC7</accession>
<organism evidence="1 2">
    <name type="scientific">Alkaliphilus metalliredigens (strain QYMF)</name>
    <dbReference type="NCBI Taxonomy" id="293826"/>
    <lineage>
        <taxon>Bacteria</taxon>
        <taxon>Bacillati</taxon>
        <taxon>Bacillota</taxon>
        <taxon>Clostridia</taxon>
        <taxon>Peptostreptococcales</taxon>
        <taxon>Natronincolaceae</taxon>
        <taxon>Alkaliphilus</taxon>
    </lineage>
</organism>
<gene>
    <name evidence="1" type="ordered locus">Amet_2593</name>
</gene>
<protein>
    <submittedName>
        <fullName evidence="1">Uncharacterized protein</fullName>
    </submittedName>
</protein>
<name>A6TRC7_ALKMQ</name>
<dbReference type="HOGENOM" id="CLU_2327675_0_0_9"/>
<dbReference type="STRING" id="293826.Amet_2593"/>
<evidence type="ECO:0000313" key="1">
    <source>
        <dbReference type="EMBL" id="ABR48745.1"/>
    </source>
</evidence>
<sequence length="98" mass="11197">MEVEIKSYPAKTKKLVDIWNNYSNGPMPKAGIEFITFTNKRPKSPKNNNRRIAGLKAESISYLKDDIELVKMSVENFIYLMAKCGVDVDVKEVKVDIE</sequence>
<dbReference type="AlphaFoldDB" id="A6TRC7"/>
<evidence type="ECO:0000313" key="2">
    <source>
        <dbReference type="Proteomes" id="UP000001572"/>
    </source>
</evidence>
<keyword evidence="2" id="KW-1185">Reference proteome</keyword>
<dbReference type="EMBL" id="CP000724">
    <property type="protein sequence ID" value="ABR48745.1"/>
    <property type="molecule type" value="Genomic_DNA"/>
</dbReference>
<reference evidence="2" key="1">
    <citation type="journal article" date="2016" name="Genome Announc.">
        <title>Complete genome sequence of Alkaliphilus metalliredigens strain QYMF, an alkaliphilic and metal-reducing bacterium isolated from borax-contaminated leachate ponds.</title>
        <authorList>
            <person name="Hwang C."/>
            <person name="Copeland A."/>
            <person name="Lucas S."/>
            <person name="Lapidus A."/>
            <person name="Barry K."/>
            <person name="Detter J.C."/>
            <person name="Glavina Del Rio T."/>
            <person name="Hammon N."/>
            <person name="Israni S."/>
            <person name="Dalin E."/>
            <person name="Tice H."/>
            <person name="Pitluck S."/>
            <person name="Chertkov O."/>
            <person name="Brettin T."/>
            <person name="Bruce D."/>
            <person name="Han C."/>
            <person name="Schmutz J."/>
            <person name="Larimer F."/>
            <person name="Land M.L."/>
            <person name="Hauser L."/>
            <person name="Kyrpides N."/>
            <person name="Mikhailova N."/>
            <person name="Ye Q."/>
            <person name="Zhou J."/>
            <person name="Richardson P."/>
            <person name="Fields M.W."/>
        </authorList>
    </citation>
    <scope>NUCLEOTIDE SEQUENCE [LARGE SCALE GENOMIC DNA]</scope>
    <source>
        <strain evidence="2">QYMF</strain>
    </source>
</reference>
<dbReference type="KEGG" id="amt:Amet_2593"/>
<dbReference type="Proteomes" id="UP000001572">
    <property type="component" value="Chromosome"/>
</dbReference>
<proteinExistence type="predicted"/>